<evidence type="ECO:0008006" key="3">
    <source>
        <dbReference type="Google" id="ProtNLM"/>
    </source>
</evidence>
<dbReference type="PANTHER" id="PTHR10000">
    <property type="entry name" value="PHOSPHOSERINE PHOSPHATASE"/>
    <property type="match status" value="1"/>
</dbReference>
<dbReference type="InterPro" id="IPR036412">
    <property type="entry name" value="HAD-like_sf"/>
</dbReference>
<dbReference type="Gene3D" id="3.30.1240.10">
    <property type="match status" value="1"/>
</dbReference>
<accession>A0A7Z0EPW5</accession>
<gene>
    <name evidence="1" type="ORF">HNR10_003985</name>
</gene>
<dbReference type="SUPFAM" id="SSF56784">
    <property type="entry name" value="HAD-like"/>
    <property type="match status" value="1"/>
</dbReference>
<dbReference type="InterPro" id="IPR023214">
    <property type="entry name" value="HAD_sf"/>
</dbReference>
<evidence type="ECO:0000313" key="2">
    <source>
        <dbReference type="Proteomes" id="UP000572051"/>
    </source>
</evidence>
<name>A0A7Z0EPW5_9ACTN</name>
<dbReference type="Gene3D" id="3.40.50.1000">
    <property type="entry name" value="HAD superfamily/HAD-like"/>
    <property type="match status" value="1"/>
</dbReference>
<proteinExistence type="predicted"/>
<evidence type="ECO:0000313" key="1">
    <source>
        <dbReference type="EMBL" id="NYJ36104.1"/>
    </source>
</evidence>
<dbReference type="GO" id="GO:0016791">
    <property type="term" value="F:phosphatase activity"/>
    <property type="evidence" value="ECO:0007669"/>
    <property type="project" value="TreeGrafter"/>
</dbReference>
<keyword evidence="2" id="KW-1185">Reference proteome</keyword>
<dbReference type="Pfam" id="PF08282">
    <property type="entry name" value="Hydrolase_3"/>
    <property type="match status" value="1"/>
</dbReference>
<comment type="caution">
    <text evidence="1">The sequence shown here is derived from an EMBL/GenBank/DDBJ whole genome shotgun (WGS) entry which is preliminary data.</text>
</comment>
<dbReference type="GO" id="GO:0000287">
    <property type="term" value="F:magnesium ion binding"/>
    <property type="evidence" value="ECO:0007669"/>
    <property type="project" value="TreeGrafter"/>
</dbReference>
<dbReference type="PANTHER" id="PTHR10000:SF8">
    <property type="entry name" value="HAD SUPERFAMILY HYDROLASE-LIKE, TYPE 3"/>
    <property type="match status" value="1"/>
</dbReference>
<sequence>MVFPRVIATDLDGTLLRSDGSLSARTRHALGLAVEAGARVVVATARPRRATDIVSDQLDCGAVVWSNGSHYRAAGGEDRFRAIGAVTARTVIEKLGQALPTPGFGVETGAAFFHEPAYLPGPMSVAWDREIVYSTEELVDRATPVAKLVVRSPDEPVHLMHAAALTAVGPLVEVTYSGAHSLLELSAPGVTKGSTLALLCEEWGVTAEEVVAFGDMPNDLPALTWAGRGYAMAGGHPGLLDPALGLHRAPSNQDDGVAQVVERLLTDL</sequence>
<dbReference type="EMBL" id="JACCFS010000001">
    <property type="protein sequence ID" value="NYJ36104.1"/>
    <property type="molecule type" value="Genomic_DNA"/>
</dbReference>
<dbReference type="RefSeq" id="WP_179825788.1">
    <property type="nucleotide sequence ID" value="NZ_JACCFS010000001.1"/>
</dbReference>
<protein>
    <recommendedName>
        <fullName evidence="3">HAD family phosphatase</fullName>
    </recommendedName>
</protein>
<dbReference type="AlphaFoldDB" id="A0A7Z0EPW5"/>
<reference evidence="1 2" key="1">
    <citation type="submission" date="2020-07" db="EMBL/GenBank/DDBJ databases">
        <title>Sequencing the genomes of 1000 actinobacteria strains.</title>
        <authorList>
            <person name="Klenk H.-P."/>
        </authorList>
    </citation>
    <scope>NUCLEOTIDE SEQUENCE [LARGE SCALE GENOMIC DNA]</scope>
    <source>
        <strain evidence="1 2">DSM 44442</strain>
    </source>
</reference>
<dbReference type="Proteomes" id="UP000572051">
    <property type="component" value="Unassembled WGS sequence"/>
</dbReference>
<dbReference type="GO" id="GO:0005829">
    <property type="term" value="C:cytosol"/>
    <property type="evidence" value="ECO:0007669"/>
    <property type="project" value="TreeGrafter"/>
</dbReference>
<organism evidence="1 2">
    <name type="scientific">Nocardiopsis aegyptia</name>
    <dbReference type="NCBI Taxonomy" id="220378"/>
    <lineage>
        <taxon>Bacteria</taxon>
        <taxon>Bacillati</taxon>
        <taxon>Actinomycetota</taxon>
        <taxon>Actinomycetes</taxon>
        <taxon>Streptosporangiales</taxon>
        <taxon>Nocardiopsidaceae</taxon>
        <taxon>Nocardiopsis</taxon>
    </lineage>
</organism>